<feature type="transmembrane region" description="Helical" evidence="2">
    <location>
        <begin position="410"/>
        <end position="434"/>
    </location>
</feature>
<dbReference type="EMBL" id="CP001661">
    <property type="protein sequence ID" value="ACT19679.1"/>
    <property type="molecule type" value="Genomic_DNA"/>
</dbReference>
<feature type="domain" description="Phage tail tape measure protein" evidence="3">
    <location>
        <begin position="101"/>
        <end position="313"/>
    </location>
</feature>
<evidence type="ECO:0000256" key="1">
    <source>
        <dbReference type="ARBA" id="ARBA00022612"/>
    </source>
</evidence>
<dbReference type="PANTHER" id="PTHR37813:SF1">
    <property type="entry name" value="FELS-2 PROPHAGE PROTEIN"/>
    <property type="match status" value="1"/>
</dbReference>
<keyword evidence="2" id="KW-0472">Membrane</keyword>
<sequence length="733" mass="76098">MESLFKLGILLRITDMVSGPVAKISGTIDTLHAKAMKLQPVFDKFRDYGQWIAGAGIAGALGLGIAVTSFANLEEAQLGLRTLLMDSTGQVGAEYSRLNSLAEDLGTSLPGSTRDMIGMFTALREQGVQTNVILGGMGEAAAKFAVLMKVSFAEGATHVAKFSEALGIADKEAVPFMDTLQRLKGAAGVNVADLSESLKYAGSSLKALRIQGLEAGRDVSAAIGLMATSSIEGSQAGTNFAQALTRMAEISSKLDSGRIAKMVGPILDAKGIKLNFFDEAGNFVGIRNMMGELEKLRAINPQEQLIVLSKLFGAEASRPLSVFINQGVAGFDAMLEKMRNQADMQTKINEIMSGTKMQWETLTGTLGNVVAHIGAVVTKSAGLNAVMRVANDLAGRMDSWIIAHPRTAGIIGGLAVAVTGAALAIGGLLLVIGLGGTLATKMMVGYGLLVQGVMLLKLALGALIPVVWSFTAALLANPMTWIVLAIVAGVAVVGGAIVWMYRRVEWFKTMMDGFLFFLGFSIGLIAKGWKNLAGWVSLPFSAIWSVIARLIAALPKISSAFSNAMAGMLNALPAILGGLFRSGQKIVSTMVDGIRSMAGAVPGAIKDIFGKVRNLLPFSDAKEGPLSQLTLSGSRIMSTLGDGITGAAPGLHKTMATALAGAALTTSIAVAPPPSFAADAVGKAAVSAGKSAGADSGGKKLVIHIEKLELPGVSNAANFVAQLQALVEAYDGE</sequence>
<dbReference type="Pfam" id="PF10145">
    <property type="entry name" value="PhageMin_Tail"/>
    <property type="match status" value="1"/>
</dbReference>
<proteinExistence type="predicted"/>
<feature type="transmembrane region" description="Helical" evidence="2">
    <location>
        <begin position="480"/>
        <end position="501"/>
    </location>
</feature>
<feature type="transmembrane region" description="Helical" evidence="2">
    <location>
        <begin position="513"/>
        <end position="529"/>
    </location>
</feature>
<dbReference type="AlphaFoldDB" id="C6E6Q1"/>
<dbReference type="PANTHER" id="PTHR37813">
    <property type="entry name" value="FELS-2 PROPHAGE PROTEIN"/>
    <property type="match status" value="1"/>
</dbReference>
<evidence type="ECO:0000313" key="4">
    <source>
        <dbReference type="EMBL" id="ACT19679.1"/>
    </source>
</evidence>
<dbReference type="KEGG" id="gem:GM21_3658"/>
<dbReference type="STRING" id="443144.GM21_3658"/>
<keyword evidence="2" id="KW-1133">Transmembrane helix</keyword>
<protein>
    <submittedName>
        <fullName evidence="4">Phage tail tape measure protein, TP901 family</fullName>
    </submittedName>
</protein>
<keyword evidence="1" id="KW-1188">Viral release from host cell</keyword>
<name>C6E6Q1_GEOSM</name>
<dbReference type="eggNOG" id="COG5283">
    <property type="taxonomic scope" value="Bacteria"/>
</dbReference>
<dbReference type="InterPro" id="IPR010090">
    <property type="entry name" value="Phage_tape_meas"/>
</dbReference>
<gene>
    <name evidence="4" type="ordered locus">GM21_3658</name>
</gene>
<dbReference type="HOGENOM" id="CLU_009365_0_0_7"/>
<reference evidence="4" key="1">
    <citation type="submission" date="2009-07" db="EMBL/GenBank/DDBJ databases">
        <title>Complete sequence of Geobacter sp. M21.</title>
        <authorList>
            <consortium name="US DOE Joint Genome Institute"/>
            <person name="Lucas S."/>
            <person name="Copeland A."/>
            <person name="Lapidus A."/>
            <person name="Glavina del Rio T."/>
            <person name="Dalin E."/>
            <person name="Tice H."/>
            <person name="Bruce D."/>
            <person name="Goodwin L."/>
            <person name="Pitluck S."/>
            <person name="Saunders E."/>
            <person name="Brettin T."/>
            <person name="Detter J.C."/>
            <person name="Han C."/>
            <person name="Larimer F."/>
            <person name="Land M."/>
            <person name="Hauser L."/>
            <person name="Kyrpides N."/>
            <person name="Ovchinnikova G."/>
            <person name="Lovley D."/>
        </authorList>
    </citation>
    <scope>NUCLEOTIDE SEQUENCE [LARGE SCALE GENOMIC DNA]</scope>
    <source>
        <strain evidence="4">M21</strain>
    </source>
</reference>
<keyword evidence="2" id="KW-0812">Transmembrane</keyword>
<dbReference type="NCBIfam" id="TIGR01760">
    <property type="entry name" value="tape_meas_TP901"/>
    <property type="match status" value="1"/>
</dbReference>
<accession>C6E6Q1</accession>
<feature type="transmembrane region" description="Helical" evidence="2">
    <location>
        <begin position="446"/>
        <end position="468"/>
    </location>
</feature>
<dbReference type="OrthoDB" id="9780715at2"/>
<evidence type="ECO:0000259" key="3">
    <source>
        <dbReference type="Pfam" id="PF10145"/>
    </source>
</evidence>
<evidence type="ECO:0000256" key="2">
    <source>
        <dbReference type="SAM" id="Phobius"/>
    </source>
</evidence>
<feature type="transmembrane region" description="Helical" evidence="2">
    <location>
        <begin position="561"/>
        <end position="580"/>
    </location>
</feature>
<organism evidence="4">
    <name type="scientific">Geobacter sp. (strain M21)</name>
    <dbReference type="NCBI Taxonomy" id="443144"/>
    <lineage>
        <taxon>Bacteria</taxon>
        <taxon>Pseudomonadati</taxon>
        <taxon>Thermodesulfobacteriota</taxon>
        <taxon>Desulfuromonadia</taxon>
        <taxon>Geobacterales</taxon>
        <taxon>Geobacteraceae</taxon>
        <taxon>Geobacter</taxon>
    </lineage>
</organism>